<feature type="non-terminal residue" evidence="2">
    <location>
        <position position="164"/>
    </location>
</feature>
<dbReference type="HOGENOM" id="CLU_1622563_0_0_9"/>
<accession>C7GHJ5</accession>
<dbReference type="SUPFAM" id="SSF52540">
    <property type="entry name" value="P-loop containing nucleoside triphosphate hydrolases"/>
    <property type="match status" value="2"/>
</dbReference>
<dbReference type="Pfam" id="PF13175">
    <property type="entry name" value="AAA_15"/>
    <property type="match status" value="1"/>
</dbReference>
<feature type="domain" description="Endonuclease GajA/Old nuclease/RecF-like AAA" evidence="1">
    <location>
        <begin position="1"/>
        <end position="80"/>
    </location>
</feature>
<dbReference type="Gene3D" id="3.40.50.300">
    <property type="entry name" value="P-loop containing nucleotide triphosphate hydrolases"/>
    <property type="match status" value="1"/>
</dbReference>
<proteinExistence type="predicted"/>
<evidence type="ECO:0000259" key="1">
    <source>
        <dbReference type="Pfam" id="PF13175"/>
    </source>
</evidence>
<dbReference type="RefSeq" id="WP_006859462.1">
    <property type="nucleotide sequence ID" value="NZ_GG692763.1"/>
</dbReference>
<name>C7GHJ5_9FIRM</name>
<dbReference type="InterPro" id="IPR041685">
    <property type="entry name" value="AAA_GajA/Old/RecF-like"/>
</dbReference>
<evidence type="ECO:0000313" key="3">
    <source>
        <dbReference type="Proteomes" id="UP000004828"/>
    </source>
</evidence>
<dbReference type="EMBL" id="ABYJ02000297">
    <property type="protein sequence ID" value="EEU98705.1"/>
    <property type="molecule type" value="Genomic_DNA"/>
</dbReference>
<evidence type="ECO:0000313" key="2">
    <source>
        <dbReference type="EMBL" id="EEU98705.1"/>
    </source>
</evidence>
<dbReference type="PANTHER" id="PTHR43581:SF4">
    <property type="entry name" value="ATP_GTP PHOSPHATASE"/>
    <property type="match status" value="1"/>
</dbReference>
<sequence length="164" mass="18820">MKLTGIHIKNFKAIHEMKIDSIENALILVGQNNTGKTTILEAIRAAFGDYHISAEDFDGDCANIEMDLSLEFSIEDLKWLHQNGIVSQYKRYETWLEDFCKKLPSFSVNEGESGGVLQFTFIAHRDGWVRYQDGEHKNNSCIPQVFPKIYYLDAERDLNQLQGD</sequence>
<comment type="caution">
    <text evidence="2">The sequence shown here is derived from an EMBL/GenBank/DDBJ whole genome shotgun (WGS) entry which is preliminary data.</text>
</comment>
<dbReference type="InterPro" id="IPR051396">
    <property type="entry name" value="Bact_Antivir_Def_Nuclease"/>
</dbReference>
<dbReference type="Proteomes" id="UP000004828">
    <property type="component" value="Unassembled WGS sequence"/>
</dbReference>
<dbReference type="PANTHER" id="PTHR43581">
    <property type="entry name" value="ATP/GTP PHOSPHATASE"/>
    <property type="match status" value="1"/>
</dbReference>
<reference evidence="2 3" key="1">
    <citation type="submission" date="2009-08" db="EMBL/GenBank/DDBJ databases">
        <authorList>
            <person name="Weinstock G."/>
            <person name="Sodergren E."/>
            <person name="Clifton S."/>
            <person name="Fulton L."/>
            <person name="Fulton B."/>
            <person name="Courtney L."/>
            <person name="Fronick C."/>
            <person name="Harrison M."/>
            <person name="Strong C."/>
            <person name="Farmer C."/>
            <person name="Delahaunty K."/>
            <person name="Markovic C."/>
            <person name="Hall O."/>
            <person name="Minx P."/>
            <person name="Tomlinson C."/>
            <person name="Mitreva M."/>
            <person name="Nelson J."/>
            <person name="Hou S."/>
            <person name="Wollam A."/>
            <person name="Pepin K.H."/>
            <person name="Johnson M."/>
            <person name="Bhonagiri V."/>
            <person name="Nash W.E."/>
            <person name="Warren W."/>
            <person name="Chinwalla A."/>
            <person name="Mardis E.R."/>
            <person name="Wilson R.K."/>
        </authorList>
    </citation>
    <scope>NUCLEOTIDE SEQUENCE [LARGE SCALE GENOMIC DNA]</scope>
    <source>
        <strain evidence="2 3">L1-82</strain>
    </source>
</reference>
<dbReference type="InterPro" id="IPR027417">
    <property type="entry name" value="P-loop_NTPase"/>
</dbReference>
<protein>
    <recommendedName>
        <fullName evidence="1">Endonuclease GajA/Old nuclease/RecF-like AAA domain-containing protein</fullName>
    </recommendedName>
</protein>
<dbReference type="AlphaFoldDB" id="C7GHJ5"/>
<gene>
    <name evidence="2" type="ORF">ROSINTL182_09416</name>
</gene>
<organism evidence="2 3">
    <name type="scientific">Roseburia intestinalis L1-82</name>
    <dbReference type="NCBI Taxonomy" id="536231"/>
    <lineage>
        <taxon>Bacteria</taxon>
        <taxon>Bacillati</taxon>
        <taxon>Bacillota</taxon>
        <taxon>Clostridia</taxon>
        <taxon>Lachnospirales</taxon>
        <taxon>Lachnospiraceae</taxon>
        <taxon>Roseburia</taxon>
    </lineage>
</organism>